<dbReference type="RefSeq" id="WP_076957192.1">
    <property type="nucleotide sequence ID" value="NZ_MLCO01000079.1"/>
</dbReference>
<comment type="caution">
    <text evidence="1">The sequence shown here is derived from an EMBL/GenBank/DDBJ whole genome shotgun (WGS) entry which is preliminary data.</text>
</comment>
<sequence>MSGCDNADPAPTVGAARLRLGVPRSTLYRWQGQAEGFRMPSFTEVLAEKAELRRRLKQLDR</sequence>
<evidence type="ECO:0000313" key="1">
    <source>
        <dbReference type="EMBL" id="ONG54803.1"/>
    </source>
</evidence>
<accession>A0A1V2H4J3</accession>
<protein>
    <recommendedName>
        <fullName evidence="3">Transposase</fullName>
    </recommendedName>
</protein>
<dbReference type="AlphaFoldDB" id="A0A1V2H4J3"/>
<dbReference type="OrthoDB" id="37622at2"/>
<gene>
    <name evidence="1" type="ORF">BKE38_09885</name>
</gene>
<organism evidence="1 2">
    <name type="scientific">Teichococcus deserti</name>
    <dbReference type="NCBI Taxonomy" id="1817963"/>
    <lineage>
        <taxon>Bacteria</taxon>
        <taxon>Pseudomonadati</taxon>
        <taxon>Pseudomonadota</taxon>
        <taxon>Alphaproteobacteria</taxon>
        <taxon>Acetobacterales</taxon>
        <taxon>Roseomonadaceae</taxon>
        <taxon>Roseomonas</taxon>
    </lineage>
</organism>
<dbReference type="EMBL" id="MLCO01000079">
    <property type="protein sequence ID" value="ONG54803.1"/>
    <property type="molecule type" value="Genomic_DNA"/>
</dbReference>
<dbReference type="Proteomes" id="UP000188879">
    <property type="component" value="Unassembled WGS sequence"/>
</dbReference>
<reference evidence="1 2" key="1">
    <citation type="submission" date="2016-10" db="EMBL/GenBank/DDBJ databases">
        <title>Draft Genome sequence of Roseomonas sp. strain M3.</title>
        <authorList>
            <person name="Subhash Y."/>
            <person name="Lee S."/>
        </authorList>
    </citation>
    <scope>NUCLEOTIDE SEQUENCE [LARGE SCALE GENOMIC DNA]</scope>
    <source>
        <strain evidence="1 2">M3</strain>
    </source>
</reference>
<proteinExistence type="predicted"/>
<evidence type="ECO:0000313" key="2">
    <source>
        <dbReference type="Proteomes" id="UP000188879"/>
    </source>
</evidence>
<keyword evidence="2" id="KW-1185">Reference proteome</keyword>
<name>A0A1V2H4J3_9PROT</name>
<evidence type="ECO:0008006" key="3">
    <source>
        <dbReference type="Google" id="ProtNLM"/>
    </source>
</evidence>